<proteinExistence type="predicted"/>
<dbReference type="Proteomes" id="UP001187682">
    <property type="component" value="Unassembled WGS sequence"/>
</dbReference>
<dbReference type="InterPro" id="IPR000571">
    <property type="entry name" value="Znf_CCCH"/>
</dbReference>
<dbReference type="AlphaFoldDB" id="A0AAE8MX77"/>
<dbReference type="PROSITE" id="PS50103">
    <property type="entry name" value="ZF_C3H1"/>
    <property type="match status" value="1"/>
</dbReference>
<evidence type="ECO:0000313" key="4">
    <source>
        <dbReference type="EMBL" id="SPO00805.1"/>
    </source>
</evidence>
<evidence type="ECO:0000259" key="3">
    <source>
        <dbReference type="PROSITE" id="PS50103"/>
    </source>
</evidence>
<organism evidence="4 5">
    <name type="scientific">Cephalotrichum gorgonifer</name>
    <dbReference type="NCBI Taxonomy" id="2041049"/>
    <lineage>
        <taxon>Eukaryota</taxon>
        <taxon>Fungi</taxon>
        <taxon>Dikarya</taxon>
        <taxon>Ascomycota</taxon>
        <taxon>Pezizomycotina</taxon>
        <taxon>Sordariomycetes</taxon>
        <taxon>Hypocreomycetidae</taxon>
        <taxon>Microascales</taxon>
        <taxon>Microascaceae</taxon>
        <taxon>Cephalotrichum</taxon>
    </lineage>
</organism>
<keyword evidence="1" id="KW-0863">Zinc-finger</keyword>
<protein>
    <submittedName>
        <fullName evidence="4">Related to CCCH zinc finger DNA binding protein</fullName>
    </submittedName>
</protein>
<comment type="caution">
    <text evidence="4">The sequence shown here is derived from an EMBL/GenBank/DDBJ whole genome shotgun (WGS) entry which is preliminary data.</text>
</comment>
<feature type="zinc finger region" description="C3H1-type" evidence="1">
    <location>
        <begin position="332"/>
        <end position="359"/>
    </location>
</feature>
<evidence type="ECO:0000256" key="2">
    <source>
        <dbReference type="SAM" id="MobiDB-lite"/>
    </source>
</evidence>
<evidence type="ECO:0000256" key="1">
    <source>
        <dbReference type="PROSITE-ProRule" id="PRU00723"/>
    </source>
</evidence>
<feature type="domain" description="C3H1-type" evidence="3">
    <location>
        <begin position="332"/>
        <end position="359"/>
    </location>
</feature>
<dbReference type="GO" id="GO:0008270">
    <property type="term" value="F:zinc ion binding"/>
    <property type="evidence" value="ECO:0007669"/>
    <property type="project" value="UniProtKB-KW"/>
</dbReference>
<dbReference type="Pfam" id="PF25543">
    <property type="entry name" value="zf-CCCH_tandem"/>
    <property type="match status" value="1"/>
</dbReference>
<dbReference type="InterPro" id="IPR057683">
    <property type="entry name" value="DUF7923"/>
</dbReference>
<keyword evidence="1" id="KW-0479">Metal-binding</keyword>
<keyword evidence="1" id="KW-0862">Zinc</keyword>
<dbReference type="PANTHER" id="PTHR37543:SF1">
    <property type="entry name" value="CCCH ZINC FINGER DNA BINDING PROTEIN (AFU_ORTHOLOGUE AFUA_5G12760)"/>
    <property type="match status" value="1"/>
</dbReference>
<dbReference type="EMBL" id="ONZQ02000004">
    <property type="protein sequence ID" value="SPO00805.1"/>
    <property type="molecule type" value="Genomic_DNA"/>
</dbReference>
<dbReference type="PANTHER" id="PTHR37543">
    <property type="entry name" value="CCCH ZINC FINGER DNA BINDING PROTEIN (AFU_ORTHOLOGUE AFUA_5G12760)"/>
    <property type="match status" value="1"/>
</dbReference>
<dbReference type="Pfam" id="PF25542">
    <property type="entry name" value="zf-CCCH_12"/>
    <property type="match status" value="1"/>
</dbReference>
<feature type="region of interest" description="Disordered" evidence="2">
    <location>
        <begin position="281"/>
        <end position="300"/>
    </location>
</feature>
<dbReference type="InterPro" id="IPR057654">
    <property type="entry name" value="Znf-CCCH_tandem"/>
</dbReference>
<dbReference type="Pfam" id="PF25540">
    <property type="entry name" value="DUF7923"/>
    <property type="match status" value="1"/>
</dbReference>
<accession>A0AAE8MX77</accession>
<gene>
    <name evidence="4" type="ORF">DNG_03553</name>
</gene>
<evidence type="ECO:0000313" key="5">
    <source>
        <dbReference type="Proteomes" id="UP001187682"/>
    </source>
</evidence>
<keyword evidence="5" id="KW-1185">Reference proteome</keyword>
<sequence>MSDLQERVGRLREGWDECKAHEDRKNTLVEDLFKTIDSLRTELSEVNYELAEKKIIIRAGRNDMDELTKQVRDLGLEKMGTFKDDLVKQGAEGGKRTAGLLKQAVEEELRSSEIWTPHLQVVARVYANMKGLGKVYKDTNILPRSDCLDEFIRGFNMGDAMCDYVDAGTGKECSDEKVKAVFKSYLNDVHCQRIFFGGSPDNGYARLLVPYLETPGVCERICLLEGPPFAQELGEIKHRFRTATFDDVFRSQKIPTLKRRVSWRATTPPATPSMDYATVASKPAAATSPTTGPSAAAAPSPATAMWKVQRNRLSQRVDTELRYSVPDFQDVKARRLCNRYHLTGKCPYQKGCYHEHGERLAPKLREALLAVARLTPCVSGLQCDDPNCTSGHRCPWSSCPGDECRFPREMHEVDTRVVS</sequence>
<name>A0AAE8MX77_9PEZI</name>
<reference evidence="4" key="1">
    <citation type="submission" date="2018-03" db="EMBL/GenBank/DDBJ databases">
        <authorList>
            <person name="Guldener U."/>
        </authorList>
    </citation>
    <scope>NUCLEOTIDE SEQUENCE</scope>
</reference>